<dbReference type="InterPro" id="IPR037294">
    <property type="entry name" value="ABC_BtuC-like"/>
</dbReference>
<evidence type="ECO:0000256" key="1">
    <source>
        <dbReference type="ARBA" id="ARBA00004651"/>
    </source>
</evidence>
<feature type="transmembrane region" description="Helical" evidence="8">
    <location>
        <begin position="163"/>
        <end position="187"/>
    </location>
</feature>
<evidence type="ECO:0000256" key="5">
    <source>
        <dbReference type="ARBA" id="ARBA00022692"/>
    </source>
</evidence>
<feature type="transmembrane region" description="Helical" evidence="8">
    <location>
        <begin position="105"/>
        <end position="126"/>
    </location>
</feature>
<evidence type="ECO:0000256" key="2">
    <source>
        <dbReference type="ARBA" id="ARBA00007935"/>
    </source>
</evidence>
<dbReference type="Pfam" id="PF01032">
    <property type="entry name" value="FecCD"/>
    <property type="match status" value="1"/>
</dbReference>
<dbReference type="SUPFAM" id="SSF81345">
    <property type="entry name" value="ABC transporter involved in vitamin B12 uptake, BtuC"/>
    <property type="match status" value="1"/>
</dbReference>
<comment type="similarity">
    <text evidence="2">Belongs to the binding-protein-dependent transport system permease family. FecCD subfamily.</text>
</comment>
<evidence type="ECO:0000256" key="3">
    <source>
        <dbReference type="ARBA" id="ARBA00022448"/>
    </source>
</evidence>
<dbReference type="InterPro" id="IPR000522">
    <property type="entry name" value="ABC_transptr_permease_BtuC"/>
</dbReference>
<dbReference type="CDD" id="cd06550">
    <property type="entry name" value="TM_ABC_iron-siderophores_like"/>
    <property type="match status" value="1"/>
</dbReference>
<evidence type="ECO:0000256" key="7">
    <source>
        <dbReference type="ARBA" id="ARBA00023136"/>
    </source>
</evidence>
<sequence length="347" mass="35285">MTAIVPETARRGPATRARRGARWLPLFLLALVLLAVLSVVVGSRAIDPAVVWQAIVAPDLADDRHVTVQALRLPRTALVVVVGAALGVAGAVMQAMTRNPLAEPGLLGVNAGAAAAVVTGVLVTRVVDVEVYLWFAFAGAALAAAAVYALGGALQHASNPVRLVLAGAALSVVLGAYTSAVLVNFPSVFDTFRFWDTGSFQGRGGDALVPVGIAVGVGLLIAFSLARPLNALALGAEFGRALGASPRRTWLLAGVAVVLLAGGATAAAGPIGFIGLTAPLIGRAIVGPDYSRLLPFSALVAAIVLLAADILGRVVVLPSELQASIVTAVIGGPVFIALVRRRRVPTL</sequence>
<gene>
    <name evidence="9" type="ORF">GCM10022202_32710</name>
</gene>
<keyword evidence="4" id="KW-1003">Cell membrane</keyword>
<accession>A0ABP7BTM8</accession>
<organism evidence="9 10">
    <name type="scientific">Microbacterium marinilacus</name>
    <dbReference type="NCBI Taxonomy" id="415209"/>
    <lineage>
        <taxon>Bacteria</taxon>
        <taxon>Bacillati</taxon>
        <taxon>Actinomycetota</taxon>
        <taxon>Actinomycetes</taxon>
        <taxon>Micrococcales</taxon>
        <taxon>Microbacteriaceae</taxon>
        <taxon>Microbacterium</taxon>
    </lineage>
</organism>
<keyword evidence="5 8" id="KW-0812">Transmembrane</keyword>
<feature type="transmembrane region" description="Helical" evidence="8">
    <location>
        <begin position="293"/>
        <end position="311"/>
    </location>
</feature>
<keyword evidence="3" id="KW-0813">Transport</keyword>
<keyword evidence="10" id="KW-1185">Reference proteome</keyword>
<evidence type="ECO:0000256" key="4">
    <source>
        <dbReference type="ARBA" id="ARBA00022475"/>
    </source>
</evidence>
<dbReference type="RefSeq" id="WP_344779247.1">
    <property type="nucleotide sequence ID" value="NZ_BAAAYV010000025.1"/>
</dbReference>
<feature type="transmembrane region" description="Helical" evidence="8">
    <location>
        <begin position="250"/>
        <end position="273"/>
    </location>
</feature>
<dbReference type="PANTHER" id="PTHR30472:SF1">
    <property type="entry name" value="FE(3+) DICITRATE TRANSPORT SYSTEM PERMEASE PROTEIN FECC-RELATED"/>
    <property type="match status" value="1"/>
</dbReference>
<evidence type="ECO:0000313" key="10">
    <source>
        <dbReference type="Proteomes" id="UP001410795"/>
    </source>
</evidence>
<feature type="transmembrane region" description="Helical" evidence="8">
    <location>
        <begin position="207"/>
        <end position="229"/>
    </location>
</feature>
<keyword evidence="6 8" id="KW-1133">Transmembrane helix</keyword>
<comment type="caution">
    <text evidence="9">The sequence shown here is derived from an EMBL/GenBank/DDBJ whole genome shotgun (WGS) entry which is preliminary data.</text>
</comment>
<keyword evidence="7 8" id="KW-0472">Membrane</keyword>
<proteinExistence type="inferred from homology"/>
<dbReference type="PANTHER" id="PTHR30472">
    <property type="entry name" value="FERRIC ENTEROBACTIN TRANSPORT SYSTEM PERMEASE PROTEIN"/>
    <property type="match status" value="1"/>
</dbReference>
<feature type="transmembrane region" description="Helical" evidence="8">
    <location>
        <begin position="132"/>
        <end position="151"/>
    </location>
</feature>
<dbReference type="Gene3D" id="1.10.3470.10">
    <property type="entry name" value="ABC transporter involved in vitamin B12 uptake, BtuC"/>
    <property type="match status" value="1"/>
</dbReference>
<reference evidence="10" key="1">
    <citation type="journal article" date="2019" name="Int. J. Syst. Evol. Microbiol.">
        <title>The Global Catalogue of Microorganisms (GCM) 10K type strain sequencing project: providing services to taxonomists for standard genome sequencing and annotation.</title>
        <authorList>
            <consortium name="The Broad Institute Genomics Platform"/>
            <consortium name="The Broad Institute Genome Sequencing Center for Infectious Disease"/>
            <person name="Wu L."/>
            <person name="Ma J."/>
        </authorList>
    </citation>
    <scope>NUCLEOTIDE SEQUENCE [LARGE SCALE GENOMIC DNA]</scope>
    <source>
        <strain evidence="10">JCM 16546</strain>
    </source>
</reference>
<evidence type="ECO:0000313" key="9">
    <source>
        <dbReference type="EMBL" id="GAA3668118.1"/>
    </source>
</evidence>
<evidence type="ECO:0000256" key="6">
    <source>
        <dbReference type="ARBA" id="ARBA00022989"/>
    </source>
</evidence>
<dbReference type="EMBL" id="BAAAYV010000025">
    <property type="protein sequence ID" value="GAA3668118.1"/>
    <property type="molecule type" value="Genomic_DNA"/>
</dbReference>
<evidence type="ECO:0000256" key="8">
    <source>
        <dbReference type="SAM" id="Phobius"/>
    </source>
</evidence>
<name>A0ABP7BTM8_9MICO</name>
<protein>
    <submittedName>
        <fullName evidence="9">Iron ABC transporter permease</fullName>
    </submittedName>
</protein>
<dbReference type="Proteomes" id="UP001410795">
    <property type="component" value="Unassembled WGS sequence"/>
</dbReference>
<feature type="transmembrane region" description="Helical" evidence="8">
    <location>
        <begin position="73"/>
        <end position="93"/>
    </location>
</feature>
<comment type="subcellular location">
    <subcellularLocation>
        <location evidence="1">Cell membrane</location>
        <topology evidence="1">Multi-pass membrane protein</topology>
    </subcellularLocation>
</comment>